<dbReference type="PANTHER" id="PTHR30509">
    <property type="entry name" value="P-HYDROXYBENZOIC ACID EFFLUX PUMP SUBUNIT-RELATED"/>
    <property type="match status" value="1"/>
</dbReference>
<keyword evidence="2" id="KW-1003">Cell membrane</keyword>
<name>A0A812R618_SYMPI</name>
<evidence type="ECO:0000256" key="6">
    <source>
        <dbReference type="SAM" id="Phobius"/>
    </source>
</evidence>
<reference evidence="7" key="1">
    <citation type="submission" date="2021-02" db="EMBL/GenBank/DDBJ databases">
        <authorList>
            <person name="Dougan E. K."/>
            <person name="Rhodes N."/>
            <person name="Thang M."/>
            <person name="Chan C."/>
        </authorList>
    </citation>
    <scope>NUCLEOTIDE SEQUENCE</scope>
</reference>
<evidence type="ECO:0000256" key="4">
    <source>
        <dbReference type="ARBA" id="ARBA00022989"/>
    </source>
</evidence>
<feature type="transmembrane region" description="Helical" evidence="6">
    <location>
        <begin position="507"/>
        <end position="531"/>
    </location>
</feature>
<feature type="transmembrane region" description="Helical" evidence="6">
    <location>
        <begin position="447"/>
        <end position="468"/>
    </location>
</feature>
<dbReference type="Proteomes" id="UP000649617">
    <property type="component" value="Unassembled WGS sequence"/>
</dbReference>
<keyword evidence="3 6" id="KW-0812">Transmembrane</keyword>
<organism evidence="7 8">
    <name type="scientific">Symbiodinium pilosum</name>
    <name type="common">Dinoflagellate</name>
    <dbReference type="NCBI Taxonomy" id="2952"/>
    <lineage>
        <taxon>Eukaryota</taxon>
        <taxon>Sar</taxon>
        <taxon>Alveolata</taxon>
        <taxon>Dinophyceae</taxon>
        <taxon>Suessiales</taxon>
        <taxon>Symbiodiniaceae</taxon>
        <taxon>Symbiodinium</taxon>
    </lineage>
</organism>
<dbReference type="PANTHER" id="PTHR30509:SF9">
    <property type="entry name" value="MULTIDRUG RESISTANCE PROTEIN MDTO"/>
    <property type="match status" value="1"/>
</dbReference>
<sequence>MLLQFLFCVGPTLGVSVRYTLEGWLGTALATVNMLLLNNVGGWLTGGAYTSRIEFIDNATNATVVTSRWMPLCNTAADLSFHGCVFNMRADLAEEAQFLKAAVVLADTVVFMAAMLFFGFSTNMRLFSISTHIYLAISFLDPSTGAFDLQPSLSVNYFVIVSIASVGVFLCFLLPRPLTSTAQASRILQETGSAVAMILESLPLTSSELCRSKAQAALNEMNVVMQNFDAVFCAAAAVPTKDSEQIVLNLPSLRHECCLVASTLTALLAVKTPDEVKPVVDVLLEKRQALQQQLATEFVQGQQPETHLLPPTLVFALTLAGVVKDTCDSLSSLALYGLADTVATSRCFFQSLQAHMEIKFYERSITHPRFVLRYTLSLTIAFLIGWWLGISNVLAPYSSTPAATVSVIIYTFTGSSLPVTMRRLNGVVVGTVIGSIAQRLFAVQLVFRAVCFGLFQLVIVTVLILVSLQSKQHGGLALLIAAFAMSSCMPSGGMFRPYSEKITAADGSFLFAKIVGTFIGVAVLILVDFILSSSARRQAKQRLLRGLSRVSGFVKEVLDPEELGNVDPEDLEKGQEKTADSAQAKIYEDLDELVNLLPYAMDEPSALPFQVDLFKDLEKGLRAVTRHFRIILWAIQILEKPQKRTTLKAGSRIFKGKPDKVVKAEPVLRGDQFRPILATLAEEIQLMLSNMRVIVAGIYNKNDEEAEAVKDLLRKKLYTRP</sequence>
<keyword evidence="4 6" id="KW-1133">Transmembrane helix</keyword>
<feature type="transmembrane region" description="Helical" evidence="6">
    <location>
        <begin position="424"/>
        <end position="441"/>
    </location>
</feature>
<comment type="subcellular location">
    <subcellularLocation>
        <location evidence="1">Cell membrane</location>
        <topology evidence="1">Multi-pass membrane protein</topology>
    </subcellularLocation>
</comment>
<protein>
    <submittedName>
        <fullName evidence="7">Uncharacterized protein</fullName>
    </submittedName>
</protein>
<dbReference type="GO" id="GO:0005886">
    <property type="term" value="C:plasma membrane"/>
    <property type="evidence" value="ECO:0007669"/>
    <property type="project" value="UniProtKB-SubCell"/>
</dbReference>
<accession>A0A812R618</accession>
<evidence type="ECO:0000313" key="7">
    <source>
        <dbReference type="EMBL" id="CAE7423528.1"/>
    </source>
</evidence>
<keyword evidence="8" id="KW-1185">Reference proteome</keyword>
<feature type="transmembrane region" description="Helical" evidence="6">
    <location>
        <begin position="394"/>
        <end position="412"/>
    </location>
</feature>
<evidence type="ECO:0000256" key="3">
    <source>
        <dbReference type="ARBA" id="ARBA00022692"/>
    </source>
</evidence>
<keyword evidence="5 6" id="KW-0472">Membrane</keyword>
<evidence type="ECO:0000256" key="5">
    <source>
        <dbReference type="ARBA" id="ARBA00023136"/>
    </source>
</evidence>
<gene>
    <name evidence="7" type="ORF">SPIL2461_LOCUS10395</name>
</gene>
<feature type="transmembrane region" description="Helical" evidence="6">
    <location>
        <begin position="98"/>
        <end position="120"/>
    </location>
</feature>
<feature type="transmembrane region" description="Helical" evidence="6">
    <location>
        <begin position="24"/>
        <end position="44"/>
    </location>
</feature>
<evidence type="ECO:0000256" key="1">
    <source>
        <dbReference type="ARBA" id="ARBA00004651"/>
    </source>
</evidence>
<comment type="caution">
    <text evidence="7">The sequence shown here is derived from an EMBL/GenBank/DDBJ whole genome shotgun (WGS) entry which is preliminary data.</text>
</comment>
<dbReference type="EMBL" id="CAJNIZ010019258">
    <property type="protein sequence ID" value="CAE7423528.1"/>
    <property type="molecule type" value="Genomic_DNA"/>
</dbReference>
<evidence type="ECO:0000313" key="8">
    <source>
        <dbReference type="Proteomes" id="UP000649617"/>
    </source>
</evidence>
<feature type="transmembrane region" description="Helical" evidence="6">
    <location>
        <begin position="155"/>
        <end position="174"/>
    </location>
</feature>
<proteinExistence type="predicted"/>
<feature type="transmembrane region" description="Helical" evidence="6">
    <location>
        <begin position="370"/>
        <end position="388"/>
    </location>
</feature>
<evidence type="ECO:0000256" key="2">
    <source>
        <dbReference type="ARBA" id="ARBA00022475"/>
    </source>
</evidence>
<dbReference type="OrthoDB" id="439856at2759"/>
<dbReference type="AlphaFoldDB" id="A0A812R618"/>
<feature type="transmembrane region" description="Helical" evidence="6">
    <location>
        <begin position="475"/>
        <end position="495"/>
    </location>
</feature>